<reference evidence="1" key="2">
    <citation type="submission" date="2020-09" db="EMBL/GenBank/DDBJ databases">
        <authorList>
            <person name="Sun Q."/>
            <person name="Zhou Y."/>
        </authorList>
    </citation>
    <scope>NUCLEOTIDE SEQUENCE</scope>
    <source>
        <strain evidence="1">CGMCC 4.7430</strain>
    </source>
</reference>
<dbReference type="Proteomes" id="UP000660745">
    <property type="component" value="Unassembled WGS sequence"/>
</dbReference>
<dbReference type="AlphaFoldDB" id="A0A917ZZ02"/>
<organism evidence="1 2">
    <name type="scientific">Nonomuraea glycinis</name>
    <dbReference type="NCBI Taxonomy" id="2047744"/>
    <lineage>
        <taxon>Bacteria</taxon>
        <taxon>Bacillati</taxon>
        <taxon>Actinomycetota</taxon>
        <taxon>Actinomycetes</taxon>
        <taxon>Streptosporangiales</taxon>
        <taxon>Streptosporangiaceae</taxon>
        <taxon>Nonomuraea</taxon>
    </lineage>
</organism>
<reference evidence="1" key="1">
    <citation type="journal article" date="2014" name="Int. J. Syst. Evol. Microbiol.">
        <title>Complete genome sequence of Corynebacterium casei LMG S-19264T (=DSM 44701T), isolated from a smear-ripened cheese.</title>
        <authorList>
            <consortium name="US DOE Joint Genome Institute (JGI-PGF)"/>
            <person name="Walter F."/>
            <person name="Albersmeier A."/>
            <person name="Kalinowski J."/>
            <person name="Ruckert C."/>
        </authorList>
    </citation>
    <scope>NUCLEOTIDE SEQUENCE</scope>
    <source>
        <strain evidence="1">CGMCC 4.7430</strain>
    </source>
</reference>
<sequence>MRALGEAETALTHHDDEDEPGYLYWVDAGELQIMEARSYTELRRPLRAVPLLTDVLAHYDVTHTRELALYLSWLAVALADANEPEDAAQAATRMLTMSADVASDRTAKRVQVVRTRLAPYSDIPQVRDVLSDHRWSA</sequence>
<dbReference type="EMBL" id="BMNK01000001">
    <property type="protein sequence ID" value="GGP00403.1"/>
    <property type="molecule type" value="Genomic_DNA"/>
</dbReference>
<comment type="caution">
    <text evidence="1">The sequence shown here is derived from an EMBL/GenBank/DDBJ whole genome shotgun (WGS) entry which is preliminary data.</text>
</comment>
<evidence type="ECO:0000313" key="2">
    <source>
        <dbReference type="Proteomes" id="UP000660745"/>
    </source>
</evidence>
<evidence type="ECO:0000313" key="1">
    <source>
        <dbReference type="EMBL" id="GGP00403.1"/>
    </source>
</evidence>
<gene>
    <name evidence="1" type="ORF">GCM10012278_00920</name>
</gene>
<accession>A0A917ZZ02</accession>
<keyword evidence="2" id="KW-1185">Reference proteome</keyword>
<proteinExistence type="predicted"/>
<name>A0A917ZZ02_9ACTN</name>
<protein>
    <submittedName>
        <fullName evidence="1">Uncharacterized protein</fullName>
    </submittedName>
</protein>